<dbReference type="Proteomes" id="UP000198902">
    <property type="component" value="Unassembled WGS sequence"/>
</dbReference>
<dbReference type="AlphaFoldDB" id="A0A0D6JM75"/>
<dbReference type="EMBL" id="CSTE01000001">
    <property type="protein sequence ID" value="CQR48720.1"/>
    <property type="molecule type" value="Genomic_DNA"/>
</dbReference>
<dbReference type="SUPFAM" id="SSF53649">
    <property type="entry name" value="Alkaline phosphatase-like"/>
    <property type="match status" value="1"/>
</dbReference>
<dbReference type="Gene3D" id="3.40.720.10">
    <property type="entry name" value="Alkaline Phosphatase, subunit A"/>
    <property type="match status" value="1"/>
</dbReference>
<accession>A0A0D6JM75</accession>
<feature type="region of interest" description="Disordered" evidence="2">
    <location>
        <begin position="418"/>
        <end position="442"/>
    </location>
</feature>
<dbReference type="OrthoDB" id="3164at2157"/>
<name>A0A0D6JM75_9EURY</name>
<dbReference type="PANTHER" id="PTHR42693">
    <property type="entry name" value="ARYLSULFATASE FAMILY MEMBER"/>
    <property type="match status" value="1"/>
</dbReference>
<dbReference type="Pfam" id="PF00884">
    <property type="entry name" value="Sulfatase"/>
    <property type="match status" value="1"/>
</dbReference>
<comment type="similarity">
    <text evidence="1">Belongs to the sulfatase family.</text>
</comment>
<keyword evidence="5" id="KW-1185">Reference proteome</keyword>
<evidence type="ECO:0000259" key="3">
    <source>
        <dbReference type="Pfam" id="PF00884"/>
    </source>
</evidence>
<gene>
    <name evidence="4" type="ORF">BN996_00167</name>
</gene>
<dbReference type="InterPro" id="IPR000917">
    <property type="entry name" value="Sulfatase_N"/>
</dbReference>
<organism evidence="4 5">
    <name type="scientific">Haloferax massiliensis</name>
    <dbReference type="NCBI Taxonomy" id="1476858"/>
    <lineage>
        <taxon>Archaea</taxon>
        <taxon>Methanobacteriati</taxon>
        <taxon>Methanobacteriota</taxon>
        <taxon>Stenosarchaea group</taxon>
        <taxon>Halobacteria</taxon>
        <taxon>Halobacteriales</taxon>
        <taxon>Haloferacaceae</taxon>
        <taxon>Haloferax</taxon>
    </lineage>
</organism>
<feature type="domain" description="Sulfatase N-terminal" evidence="3">
    <location>
        <begin position="39"/>
        <end position="337"/>
    </location>
</feature>
<reference evidence="5" key="1">
    <citation type="submission" date="2015-03" db="EMBL/GenBank/DDBJ databases">
        <authorList>
            <person name="Urmite Genomes"/>
        </authorList>
    </citation>
    <scope>NUCLEOTIDE SEQUENCE [LARGE SCALE GENOMIC DNA]</scope>
    <source>
        <strain evidence="5">Arc-Hr</strain>
    </source>
</reference>
<evidence type="ECO:0000256" key="2">
    <source>
        <dbReference type="SAM" id="MobiDB-lite"/>
    </source>
</evidence>
<evidence type="ECO:0000313" key="4">
    <source>
        <dbReference type="EMBL" id="CQR48720.1"/>
    </source>
</evidence>
<proteinExistence type="inferred from homology"/>
<feature type="region of interest" description="Disordered" evidence="2">
    <location>
        <begin position="101"/>
        <end position="120"/>
    </location>
</feature>
<dbReference type="RefSeq" id="WP_089776763.1">
    <property type="nucleotide sequence ID" value="NZ_CABLRR010000001.1"/>
</dbReference>
<sequence length="442" mass="49033">MIKEIGKTGLEKVRQFRSRMAYELRGGGSSSMVNVDAEKNILVITIDCLRDDRLSVSGYHRETTPFLDSLSSYTPAIAAAPWTFSSVPSILTGLHPHNHGAAYPDDSARNQDLSNPPNGIQDGVPTLAELLDSVGYETRFITAVGTAAIPMEGRFKSVKRRHDADAEDVLSEIQRWWNTTSGPKFGYAQLGDLHEPLHDPPTEYFDEIPDVDGIDRWRFTSGDIQNDEFERYRSARRLLYDTLLRYVDEEIERVLGGLAELDDTIVVVTSDHGEEFWEYKSFEEEHFEDSRGVSGVGHGHALVPPVLEVPIITNLESIFGSTTRRSSTDIVPTILSEMDATVNVEFDGEPLQEPSTGETALLSQEVAYGPNQISVTEGGNHLIYVPTTDSSVLINFETGEQIDDPEIKSRLMGHVPRERATGSSVELSDDVQKQLSDLGYAE</sequence>
<evidence type="ECO:0000256" key="1">
    <source>
        <dbReference type="ARBA" id="ARBA00008779"/>
    </source>
</evidence>
<protein>
    <submittedName>
        <fullName evidence="4">Sulfatase</fullName>
    </submittedName>
</protein>
<dbReference type="PANTHER" id="PTHR42693:SF33">
    <property type="entry name" value="ARYLSULFATASE"/>
    <property type="match status" value="1"/>
</dbReference>
<dbReference type="GO" id="GO:0004065">
    <property type="term" value="F:arylsulfatase activity"/>
    <property type="evidence" value="ECO:0007669"/>
    <property type="project" value="TreeGrafter"/>
</dbReference>
<evidence type="ECO:0000313" key="5">
    <source>
        <dbReference type="Proteomes" id="UP000198902"/>
    </source>
</evidence>
<dbReference type="InterPro" id="IPR050738">
    <property type="entry name" value="Sulfatase"/>
</dbReference>
<dbReference type="InterPro" id="IPR017850">
    <property type="entry name" value="Alkaline_phosphatase_core_sf"/>
</dbReference>